<organism evidence="8 9">
    <name type="scientific">Mycena indigotica</name>
    <dbReference type="NCBI Taxonomy" id="2126181"/>
    <lineage>
        <taxon>Eukaryota</taxon>
        <taxon>Fungi</taxon>
        <taxon>Dikarya</taxon>
        <taxon>Basidiomycota</taxon>
        <taxon>Agaricomycotina</taxon>
        <taxon>Agaricomycetes</taxon>
        <taxon>Agaricomycetidae</taxon>
        <taxon>Agaricales</taxon>
        <taxon>Marasmiineae</taxon>
        <taxon>Mycenaceae</taxon>
        <taxon>Mycena</taxon>
    </lineage>
</organism>
<evidence type="ECO:0000313" key="9">
    <source>
        <dbReference type="Proteomes" id="UP000636479"/>
    </source>
</evidence>
<keyword evidence="9" id="KW-1185">Reference proteome</keyword>
<accession>A0A8H6SLG0</accession>
<evidence type="ECO:0000259" key="6">
    <source>
        <dbReference type="Pfam" id="PF01926"/>
    </source>
</evidence>
<evidence type="ECO:0000313" key="8">
    <source>
        <dbReference type="EMBL" id="KAF7301581.1"/>
    </source>
</evidence>
<dbReference type="OrthoDB" id="10266128at2759"/>
<feature type="compositionally biased region" description="Basic and acidic residues" evidence="5">
    <location>
        <begin position="66"/>
        <end position="96"/>
    </location>
</feature>
<dbReference type="Gene3D" id="3.40.50.300">
    <property type="entry name" value="P-loop containing nucleotide triphosphate hydrolases"/>
    <property type="match status" value="1"/>
</dbReference>
<dbReference type="SUPFAM" id="SSF52540">
    <property type="entry name" value="P-loop containing nucleoside triphosphate hydrolases"/>
    <property type="match status" value="1"/>
</dbReference>
<feature type="domain" description="Guanine nucleotide-binding protein-like 3 N-terminal" evidence="7">
    <location>
        <begin position="15"/>
        <end position="88"/>
    </location>
</feature>
<evidence type="ECO:0000256" key="3">
    <source>
        <dbReference type="ARBA" id="ARBA00023134"/>
    </source>
</evidence>
<dbReference type="InterPro" id="IPR027417">
    <property type="entry name" value="P-loop_NTPase"/>
</dbReference>
<comment type="caution">
    <text evidence="8">The sequence shown here is derived from an EMBL/GenBank/DDBJ whole genome shotgun (WGS) entry which is preliminary data.</text>
</comment>
<feature type="compositionally biased region" description="Basic and acidic residues" evidence="5">
    <location>
        <begin position="13"/>
        <end position="25"/>
    </location>
</feature>
<evidence type="ECO:0008006" key="10">
    <source>
        <dbReference type="Google" id="ProtNLM"/>
    </source>
</evidence>
<evidence type="ECO:0000256" key="2">
    <source>
        <dbReference type="ARBA" id="ARBA00022741"/>
    </source>
</evidence>
<dbReference type="GO" id="GO:0005730">
    <property type="term" value="C:nucleolus"/>
    <property type="evidence" value="ECO:0007669"/>
    <property type="project" value="UniProtKB-ARBA"/>
</dbReference>
<comment type="subcellular location">
    <subcellularLocation>
        <location evidence="1">Nucleus</location>
    </subcellularLocation>
</comment>
<dbReference type="RefSeq" id="XP_037219581.1">
    <property type="nucleotide sequence ID" value="XM_037363937.1"/>
</dbReference>
<keyword evidence="2" id="KW-0547">Nucleotide-binding</keyword>
<feature type="compositionally biased region" description="Basic residues" evidence="5">
    <location>
        <begin position="1"/>
        <end position="10"/>
    </location>
</feature>
<dbReference type="Pfam" id="PF08701">
    <property type="entry name" value="GN3L_Grn1"/>
    <property type="match status" value="1"/>
</dbReference>
<dbReference type="Pfam" id="PF01926">
    <property type="entry name" value="MMR_HSR1"/>
    <property type="match status" value="1"/>
</dbReference>
<dbReference type="InterPro" id="IPR014813">
    <property type="entry name" value="Gnl3_N_dom"/>
</dbReference>
<dbReference type="InterPro" id="IPR050755">
    <property type="entry name" value="TRAFAC_YlqF/YawG_RiboMat"/>
</dbReference>
<gene>
    <name evidence="8" type="ORF">MIND_00723600</name>
</gene>
<dbReference type="AlphaFoldDB" id="A0A8H6SLG0"/>
<name>A0A8H6SLG0_9AGAR</name>
<evidence type="ECO:0000259" key="7">
    <source>
        <dbReference type="Pfam" id="PF08701"/>
    </source>
</evidence>
<keyword evidence="4" id="KW-0539">Nucleus</keyword>
<keyword evidence="3" id="KW-0342">GTP-binding</keyword>
<evidence type="ECO:0000256" key="4">
    <source>
        <dbReference type="ARBA" id="ARBA00023242"/>
    </source>
</evidence>
<dbReference type="GO" id="GO:0005525">
    <property type="term" value="F:GTP binding"/>
    <property type="evidence" value="ECO:0007669"/>
    <property type="project" value="UniProtKB-KW"/>
</dbReference>
<feature type="compositionally biased region" description="Acidic residues" evidence="5">
    <location>
        <begin position="504"/>
        <end position="540"/>
    </location>
</feature>
<dbReference type="InterPro" id="IPR006073">
    <property type="entry name" value="GTP-bd"/>
</dbReference>
<dbReference type="PANTHER" id="PTHR11089">
    <property type="entry name" value="GTP-BINDING PROTEIN-RELATED"/>
    <property type="match status" value="1"/>
</dbReference>
<dbReference type="PANTHER" id="PTHR11089:SF30">
    <property type="entry name" value="GUANINE NUCLEOTIDE-BINDING PROTEIN-LIKE 3 HOMOLOG"/>
    <property type="match status" value="1"/>
</dbReference>
<protein>
    <recommendedName>
        <fullName evidence="10">CP-type G domain-containing protein</fullName>
    </recommendedName>
</protein>
<evidence type="ECO:0000256" key="1">
    <source>
        <dbReference type="ARBA" id="ARBA00004123"/>
    </source>
</evidence>
<proteinExistence type="predicted"/>
<feature type="domain" description="G" evidence="6">
    <location>
        <begin position="279"/>
        <end position="348"/>
    </location>
</feature>
<reference evidence="8" key="1">
    <citation type="submission" date="2020-05" db="EMBL/GenBank/DDBJ databases">
        <title>Mycena genomes resolve the evolution of fungal bioluminescence.</title>
        <authorList>
            <person name="Tsai I.J."/>
        </authorList>
    </citation>
    <scope>NUCLEOTIDE SEQUENCE</scope>
    <source>
        <strain evidence="8">171206Taipei</strain>
    </source>
</reference>
<sequence>MPRIRKKTSNRTKTNDRRKVQNKVRESRKKKAKAAKNNTQWKSKHKKDPGIPSAFPYKEQILAEIADQRREAAEEKQRRRDEKAKKRQGEHEHQDEDSVLAEVKARGLDQGFEGISSLSAKQLNETKVQQRRKGTVPMEVDDDDEEDTPILINRELPNLQAVLDSADVVIQILDARDPLAFRSEHLEELAGEKHVLFVLNKIETCPRESVSGWLTHLRASHPTVAFRSATGLLPETVKSDDKGKGKAKASYSDALGADAILDILGAWAEAKKGDTPLCVAVVGVTNVGKTSFVNSLLQKATLPIYTLATSSRGPTTTAYAQEVSLTIKSRTIRLIDTPGLTWEQTEENDPEQIRARDILLRSKGRIDRLKDPVLPVHHLIPRANAEDLMLFYTLPAFTTGDTDAFLSCVARANQLVKKVDRFGSIPFLFLTFPQKGDLDLTGAARIGDNQTLSAADEAVLATLQTRKELRKSGGLVKLTTEAVETRRAIVDESWVNESGSADESSGDEANEPTESEESGDDEDEESEPVDEDEQDDEDPEPVVSGKQKRKRAAELKPAPRKKVSFGPDPKSSKKARLASGAKMPVKTKAAPLKKVANAPVKTKGSQKDAGGPEAYSFKDFF</sequence>
<feature type="region of interest" description="Disordered" evidence="5">
    <location>
        <begin position="1"/>
        <end position="99"/>
    </location>
</feature>
<evidence type="ECO:0000256" key="5">
    <source>
        <dbReference type="SAM" id="MobiDB-lite"/>
    </source>
</evidence>
<dbReference type="EMBL" id="JACAZF010000006">
    <property type="protein sequence ID" value="KAF7301581.1"/>
    <property type="molecule type" value="Genomic_DNA"/>
</dbReference>
<feature type="region of interest" description="Disordered" evidence="5">
    <location>
        <begin position="490"/>
        <end position="621"/>
    </location>
</feature>
<dbReference type="Proteomes" id="UP000636479">
    <property type="component" value="Unassembled WGS sequence"/>
</dbReference>
<dbReference type="GeneID" id="59346453"/>